<accession>A0ABZ1TU35</accession>
<feature type="compositionally biased region" description="Low complexity" evidence="1">
    <location>
        <begin position="145"/>
        <end position="178"/>
    </location>
</feature>
<keyword evidence="3" id="KW-1185">Reference proteome</keyword>
<organism evidence="2 3">
    <name type="scientific">Streptomyces virginiae</name>
    <name type="common">Streptomyces cinnamonensis</name>
    <dbReference type="NCBI Taxonomy" id="1961"/>
    <lineage>
        <taxon>Bacteria</taxon>
        <taxon>Bacillati</taxon>
        <taxon>Actinomycetota</taxon>
        <taxon>Actinomycetes</taxon>
        <taxon>Kitasatosporales</taxon>
        <taxon>Streptomycetaceae</taxon>
        <taxon>Streptomyces</taxon>
    </lineage>
</organism>
<sequence length="178" mass="19593">MLRLYEDDFATAVYRTLRAAHPAALTRSRSVTHLGAPAFAGAMMGRQILGIIPVERRVLLFSAVDVAGHPHLEGRTIAESFRPGAWRVLALDTASPEDRRPDLASAPAEEPPRQSGLVWDLHPEYVLSRRTAWSWPPRVAGWQNSSDPGSRSPRPSAPSGRAARPRSRSCSTRSSPRR</sequence>
<name>A0ABZ1TU35_STRVG</name>
<reference evidence="2" key="1">
    <citation type="submission" date="2022-10" db="EMBL/GenBank/DDBJ databases">
        <title>The complete genomes of actinobacterial strains from the NBC collection.</title>
        <authorList>
            <person name="Joergensen T.S."/>
            <person name="Alvarez Arevalo M."/>
            <person name="Sterndorff E.B."/>
            <person name="Faurdal D."/>
            <person name="Vuksanovic O."/>
            <person name="Mourched A.-S."/>
            <person name="Charusanti P."/>
            <person name="Shaw S."/>
            <person name="Blin K."/>
            <person name="Weber T."/>
        </authorList>
    </citation>
    <scope>NUCLEOTIDE SEQUENCE</scope>
    <source>
        <strain evidence="2">NBC_00248</strain>
    </source>
</reference>
<proteinExistence type="predicted"/>
<evidence type="ECO:0000256" key="1">
    <source>
        <dbReference type="SAM" id="MobiDB-lite"/>
    </source>
</evidence>
<evidence type="ECO:0000313" key="2">
    <source>
        <dbReference type="EMBL" id="WUQ18216.1"/>
    </source>
</evidence>
<gene>
    <name evidence="2" type="ORF">OG517_34400</name>
</gene>
<protein>
    <submittedName>
        <fullName evidence="2">Uncharacterized protein</fullName>
    </submittedName>
</protein>
<feature type="region of interest" description="Disordered" evidence="1">
    <location>
        <begin position="137"/>
        <end position="178"/>
    </location>
</feature>
<dbReference type="EMBL" id="CP108090">
    <property type="protein sequence ID" value="WUQ18216.1"/>
    <property type="molecule type" value="Genomic_DNA"/>
</dbReference>
<evidence type="ECO:0000313" key="3">
    <source>
        <dbReference type="Proteomes" id="UP001432039"/>
    </source>
</evidence>
<dbReference type="Proteomes" id="UP001432039">
    <property type="component" value="Chromosome"/>
</dbReference>